<dbReference type="Proteomes" id="UP001152795">
    <property type="component" value="Unassembled WGS sequence"/>
</dbReference>
<evidence type="ECO:0000313" key="1">
    <source>
        <dbReference type="EMBL" id="CAB3996387.1"/>
    </source>
</evidence>
<feature type="non-terminal residue" evidence="1">
    <location>
        <position position="1"/>
    </location>
</feature>
<organism evidence="1 2">
    <name type="scientific">Paramuricea clavata</name>
    <name type="common">Red gorgonian</name>
    <name type="synonym">Violescent sea-whip</name>
    <dbReference type="NCBI Taxonomy" id="317549"/>
    <lineage>
        <taxon>Eukaryota</taxon>
        <taxon>Metazoa</taxon>
        <taxon>Cnidaria</taxon>
        <taxon>Anthozoa</taxon>
        <taxon>Octocorallia</taxon>
        <taxon>Malacalcyonacea</taxon>
        <taxon>Plexauridae</taxon>
        <taxon>Paramuricea</taxon>
    </lineage>
</organism>
<gene>
    <name evidence="1" type="ORF">PACLA_8A006287</name>
</gene>
<feature type="non-terminal residue" evidence="1">
    <location>
        <position position="106"/>
    </location>
</feature>
<sequence length="106" mass="12718">QLKYHDHAYIREFFRLSPRQSWCATNFEQLILQEKEKLHKKNIFTNKSFTTYKPKPGVLYYDCWYTFELNLIKPSVVIPMKVASRKWIFHTPDCITINNSRICGCP</sequence>
<keyword evidence="2" id="KW-1185">Reference proteome</keyword>
<accession>A0A6S7HR30</accession>
<name>A0A6S7HR30_PARCT</name>
<evidence type="ECO:0000313" key="2">
    <source>
        <dbReference type="Proteomes" id="UP001152795"/>
    </source>
</evidence>
<dbReference type="AlphaFoldDB" id="A0A6S7HR30"/>
<protein>
    <submittedName>
        <fullName evidence="1">Uncharacterized protein</fullName>
    </submittedName>
</protein>
<dbReference type="EMBL" id="CACRXK020002857">
    <property type="protein sequence ID" value="CAB3996387.1"/>
    <property type="molecule type" value="Genomic_DNA"/>
</dbReference>
<reference evidence="1" key="1">
    <citation type="submission" date="2020-04" db="EMBL/GenBank/DDBJ databases">
        <authorList>
            <person name="Alioto T."/>
            <person name="Alioto T."/>
            <person name="Gomez Garrido J."/>
        </authorList>
    </citation>
    <scope>NUCLEOTIDE SEQUENCE</scope>
    <source>
        <strain evidence="1">A484AB</strain>
    </source>
</reference>
<comment type="caution">
    <text evidence="1">The sequence shown here is derived from an EMBL/GenBank/DDBJ whole genome shotgun (WGS) entry which is preliminary data.</text>
</comment>
<proteinExistence type="predicted"/>